<dbReference type="PROSITE" id="PS51340">
    <property type="entry name" value="MOSC"/>
    <property type="match status" value="1"/>
</dbReference>
<dbReference type="SUPFAM" id="SSF50800">
    <property type="entry name" value="PK beta-barrel domain-like"/>
    <property type="match status" value="1"/>
</dbReference>
<gene>
    <name evidence="2" type="ORF">ACFQ39_06865</name>
</gene>
<dbReference type="Pfam" id="PF03473">
    <property type="entry name" value="MOSC"/>
    <property type="match status" value="1"/>
</dbReference>
<keyword evidence="3" id="KW-1185">Reference proteome</keyword>
<evidence type="ECO:0000313" key="3">
    <source>
        <dbReference type="Proteomes" id="UP001597201"/>
    </source>
</evidence>
<evidence type="ECO:0000259" key="1">
    <source>
        <dbReference type="PROSITE" id="PS51340"/>
    </source>
</evidence>
<proteinExistence type="predicted"/>
<dbReference type="RefSeq" id="WP_377177384.1">
    <property type="nucleotide sequence ID" value="NZ_JBHTMY010000002.1"/>
</dbReference>
<dbReference type="InterPro" id="IPR052353">
    <property type="entry name" value="Benzoxazolinone_Detox_Enz"/>
</dbReference>
<feature type="domain" description="MOSC" evidence="1">
    <location>
        <begin position="28"/>
        <end position="163"/>
    </location>
</feature>
<dbReference type="InterPro" id="IPR011037">
    <property type="entry name" value="Pyrv_Knase-like_insert_dom_sf"/>
</dbReference>
<dbReference type="InterPro" id="IPR005302">
    <property type="entry name" value="MoCF_Sase_C"/>
</dbReference>
<accession>A0ABW3Y3K9</accession>
<organism evidence="2 3">
    <name type="scientific">Namhaeicola litoreus</name>
    <dbReference type="NCBI Taxonomy" id="1052145"/>
    <lineage>
        <taxon>Bacteria</taxon>
        <taxon>Pseudomonadati</taxon>
        <taxon>Bacteroidota</taxon>
        <taxon>Flavobacteriia</taxon>
        <taxon>Flavobacteriales</taxon>
        <taxon>Flavobacteriaceae</taxon>
        <taxon>Namhaeicola</taxon>
    </lineage>
</organism>
<dbReference type="Gene3D" id="2.40.33.20">
    <property type="entry name" value="PK beta-barrel domain-like"/>
    <property type="match status" value="1"/>
</dbReference>
<dbReference type="Proteomes" id="UP001597201">
    <property type="component" value="Unassembled WGS sequence"/>
</dbReference>
<name>A0ABW3Y3K9_9FLAO</name>
<dbReference type="EMBL" id="JBHTMY010000002">
    <property type="protein sequence ID" value="MFD1315334.1"/>
    <property type="molecule type" value="Genomic_DNA"/>
</dbReference>
<evidence type="ECO:0000313" key="2">
    <source>
        <dbReference type="EMBL" id="MFD1315334.1"/>
    </source>
</evidence>
<dbReference type="PANTHER" id="PTHR30212">
    <property type="entry name" value="PROTEIN YIIM"/>
    <property type="match status" value="1"/>
</dbReference>
<dbReference type="PANTHER" id="PTHR30212:SF2">
    <property type="entry name" value="PROTEIN YIIM"/>
    <property type="match status" value="1"/>
</dbReference>
<sequence length="181" mass="21109">MKVISVNLGKRKTVTWKHKTYETGIYKYPVNEPIFLGETDVERDDVIDRKYHGGIEQAVYAYGENHYDFWKNLYPQLEFNFGIFGENLTVKELWEENIFVGDVYKLGETILEVTKPREPCVKLGIRFNDANVIKQFWETTKSGVYFKVLKTGHVKCDDEFILHKISKNTPSIAEVFQKKGS</sequence>
<protein>
    <submittedName>
        <fullName evidence="2">MOSC domain-containing protein</fullName>
    </submittedName>
</protein>
<reference evidence="3" key="1">
    <citation type="journal article" date="2019" name="Int. J. Syst. Evol. Microbiol.">
        <title>The Global Catalogue of Microorganisms (GCM) 10K type strain sequencing project: providing services to taxonomists for standard genome sequencing and annotation.</title>
        <authorList>
            <consortium name="The Broad Institute Genomics Platform"/>
            <consortium name="The Broad Institute Genome Sequencing Center for Infectious Disease"/>
            <person name="Wu L."/>
            <person name="Ma J."/>
        </authorList>
    </citation>
    <scope>NUCLEOTIDE SEQUENCE [LARGE SCALE GENOMIC DNA]</scope>
    <source>
        <strain evidence="3">CCUG 61485</strain>
    </source>
</reference>
<comment type="caution">
    <text evidence="2">The sequence shown here is derived from an EMBL/GenBank/DDBJ whole genome shotgun (WGS) entry which is preliminary data.</text>
</comment>